<feature type="signal peptide" evidence="1">
    <location>
        <begin position="1"/>
        <end position="23"/>
    </location>
</feature>
<gene>
    <name evidence="3" type="ORF">GM418_22775</name>
</gene>
<dbReference type="Proteomes" id="UP000428260">
    <property type="component" value="Chromosome"/>
</dbReference>
<dbReference type="PANTHER" id="PTHR43265:SF1">
    <property type="entry name" value="ESTERASE ESTD"/>
    <property type="match status" value="1"/>
</dbReference>
<dbReference type="RefSeq" id="WP_158869515.1">
    <property type="nucleotide sequence ID" value="NZ_CP046401.1"/>
</dbReference>
<feature type="domain" description="AB hydrolase-1" evidence="2">
    <location>
        <begin position="157"/>
        <end position="397"/>
    </location>
</feature>
<sequence>MTRKLITLKSVILIILFSMNGCADSETITGYWTGVIEMNNKKVDLVLNLSSERQTFSSYDLMLINQPISDLKITNTNISFSLLLDIELYFKGELNNNQINGTVEMQNGPPNMNMTFNLTKQPKTPDKPYSVENLTIKSKDVVLVADYYKQKANGKFPAIVLLHGSSTNLKSDYLYDADYFAKQGFEVLIFDKRGNGESTGEYFTSNYEDIIEDAIACLEILYKRESVDKMKIGLWGYSQGAMLLPRIASKSNIPKFLIAKSPEVINVTEAAAYSDSSRVVNSGNSNSNGHIAANSHREVEKLINNGANYKEVENFIQQNALKYSFMNQTGLYSGLNINKNEFDGFYWKGRTENFYSFWKEIRIPTLVLLGGRDDLVNTEKNKLLLNNLNNEYLEIVDFPLANHHLKKTFNPTMDSEFDFPRLIEGYTENVEEWIEKEITKR</sequence>
<reference evidence="3 4" key="1">
    <citation type="submission" date="2019-11" db="EMBL/GenBank/DDBJ databases">
        <authorList>
            <person name="Zheng R.K."/>
            <person name="Sun C.M."/>
        </authorList>
    </citation>
    <scope>NUCLEOTIDE SEQUENCE [LARGE SCALE GENOMIC DNA]</scope>
    <source>
        <strain evidence="3 4">WC007</strain>
    </source>
</reference>
<dbReference type="InterPro" id="IPR029058">
    <property type="entry name" value="AB_hydrolase_fold"/>
</dbReference>
<proteinExistence type="predicted"/>
<dbReference type="KEGG" id="mcos:GM418_22775"/>
<dbReference type="Gene3D" id="3.40.50.1820">
    <property type="entry name" value="alpha/beta hydrolase"/>
    <property type="match status" value="1"/>
</dbReference>
<evidence type="ECO:0000313" key="3">
    <source>
        <dbReference type="EMBL" id="QGY46380.1"/>
    </source>
</evidence>
<keyword evidence="4" id="KW-1185">Reference proteome</keyword>
<dbReference type="AlphaFoldDB" id="A0A6I6JZ12"/>
<dbReference type="Pfam" id="PF00561">
    <property type="entry name" value="Abhydrolase_1"/>
    <property type="match status" value="1"/>
</dbReference>
<evidence type="ECO:0000313" key="4">
    <source>
        <dbReference type="Proteomes" id="UP000428260"/>
    </source>
</evidence>
<dbReference type="GO" id="GO:0052689">
    <property type="term" value="F:carboxylic ester hydrolase activity"/>
    <property type="evidence" value="ECO:0007669"/>
    <property type="project" value="TreeGrafter"/>
</dbReference>
<dbReference type="EMBL" id="CP046401">
    <property type="protein sequence ID" value="QGY46380.1"/>
    <property type="molecule type" value="Genomic_DNA"/>
</dbReference>
<dbReference type="PANTHER" id="PTHR43265">
    <property type="entry name" value="ESTERASE ESTD"/>
    <property type="match status" value="1"/>
</dbReference>
<evidence type="ECO:0000256" key="1">
    <source>
        <dbReference type="SAM" id="SignalP"/>
    </source>
</evidence>
<dbReference type="InterPro" id="IPR000073">
    <property type="entry name" value="AB_hydrolase_1"/>
</dbReference>
<evidence type="ECO:0000259" key="2">
    <source>
        <dbReference type="Pfam" id="PF00561"/>
    </source>
</evidence>
<feature type="chain" id="PRO_5026126602" evidence="1">
    <location>
        <begin position="24"/>
        <end position="441"/>
    </location>
</feature>
<dbReference type="SUPFAM" id="SSF53474">
    <property type="entry name" value="alpha/beta-Hydrolases"/>
    <property type="match status" value="1"/>
</dbReference>
<accession>A0A6I6JZ12</accession>
<dbReference type="InterPro" id="IPR053145">
    <property type="entry name" value="AB_hydrolase_Est10"/>
</dbReference>
<name>A0A6I6JZ12_9BACT</name>
<keyword evidence="1" id="KW-0732">Signal</keyword>
<protein>
    <submittedName>
        <fullName evidence="3">Alpha/beta fold hydrolase</fullName>
    </submittedName>
</protein>
<keyword evidence="3" id="KW-0378">Hydrolase</keyword>
<organism evidence="3 4">
    <name type="scientific">Maribellus comscasis</name>
    <dbReference type="NCBI Taxonomy" id="2681766"/>
    <lineage>
        <taxon>Bacteria</taxon>
        <taxon>Pseudomonadati</taxon>
        <taxon>Bacteroidota</taxon>
        <taxon>Bacteroidia</taxon>
        <taxon>Marinilabiliales</taxon>
        <taxon>Prolixibacteraceae</taxon>
        <taxon>Maribellus</taxon>
    </lineage>
</organism>